<feature type="coiled-coil region" evidence="3">
    <location>
        <begin position="111"/>
        <end position="167"/>
    </location>
</feature>
<dbReference type="InterPro" id="IPR058624">
    <property type="entry name" value="MdtA-like_HH"/>
</dbReference>
<evidence type="ECO:0000313" key="10">
    <source>
        <dbReference type="Proteomes" id="UP000002440"/>
    </source>
</evidence>
<evidence type="ECO:0000256" key="3">
    <source>
        <dbReference type="SAM" id="Coils"/>
    </source>
</evidence>
<dbReference type="KEGG" id="mfa:Mfla_1361"/>
<keyword evidence="4" id="KW-0732">Signal</keyword>
<dbReference type="EMBL" id="CP000284">
    <property type="protein sequence ID" value="ABE49629.1"/>
    <property type="molecule type" value="Genomic_DNA"/>
</dbReference>
<dbReference type="RefSeq" id="WP_011479583.1">
    <property type="nucleotide sequence ID" value="NC_007947.1"/>
</dbReference>
<dbReference type="HOGENOM" id="CLU_018816_2_1_4"/>
<dbReference type="Gene3D" id="2.40.420.20">
    <property type="match status" value="1"/>
</dbReference>
<sequence>MPSSPFGRSRLWLFASLMLGLTACSQEQPPAGNAGIPEVEVYITQTATIPVEVSVPGRLEAYRQAEVRARVAGIVTERLYQEGQEVKKGTPLFLINPELLTAARDQAAGVLASAEASHRNALDKLERYRDLASDHSVSERDYQAAVAEELQAKAQVLTAKAQLDKANLDLGYAKVTSPIDGRARRALVTEGALVGLDSPTPLTTVEQIDPIYVNFSQPATDVMALQRAIRNGRMKGVAQNSIEVKLLFPDGTEYQHPGKLFFSDLAVDSNTDTVAMRALFRNPERELLPGAYVQVKLKQAENPSSVLVPRDALVRTAESSSVMIVDDHEQVQAVNVEANAMRDGFWVVTSGLKGGERVIVTTPAMMAPGTAIKVRDREPGGKPSSLSTD</sequence>
<evidence type="ECO:0000259" key="8">
    <source>
        <dbReference type="Pfam" id="PF25967"/>
    </source>
</evidence>
<evidence type="ECO:0000256" key="1">
    <source>
        <dbReference type="ARBA" id="ARBA00004196"/>
    </source>
</evidence>
<evidence type="ECO:0000259" key="7">
    <source>
        <dbReference type="Pfam" id="PF25944"/>
    </source>
</evidence>
<feature type="domain" description="Multidrug resistance protein MdtA-like C-terminal permuted SH3" evidence="8">
    <location>
        <begin position="306"/>
        <end position="360"/>
    </location>
</feature>
<dbReference type="Gene3D" id="2.40.50.100">
    <property type="match status" value="1"/>
</dbReference>
<dbReference type="InterPro" id="IPR006143">
    <property type="entry name" value="RND_pump_MFP"/>
</dbReference>
<dbReference type="PANTHER" id="PTHR30158:SF24">
    <property type="entry name" value="HLYD FAMILY SECRETION PROTEIN"/>
    <property type="match status" value="1"/>
</dbReference>
<protein>
    <submittedName>
        <fullName evidence="9">Secretion protein HlyD</fullName>
    </submittedName>
</protein>
<comment type="similarity">
    <text evidence="2">Belongs to the membrane fusion protein (MFP) (TC 8.A.1) family.</text>
</comment>
<reference evidence="9 10" key="1">
    <citation type="submission" date="2006-03" db="EMBL/GenBank/DDBJ databases">
        <title>Complete sequence of Methylobacillus flagellatus KT.</title>
        <authorList>
            <consortium name="US DOE Joint Genome Institute"/>
            <person name="Copeland A."/>
            <person name="Lucas S."/>
            <person name="Lapidus A."/>
            <person name="Barry K."/>
            <person name="Detter J.C."/>
            <person name="Glavina del Rio T."/>
            <person name="Hammon N."/>
            <person name="Israni S."/>
            <person name="Dalin E."/>
            <person name="Tice H."/>
            <person name="Pitluck S."/>
            <person name="Brettin T."/>
            <person name="Bruce D."/>
            <person name="Han C."/>
            <person name="Tapia R."/>
            <person name="Saunders E."/>
            <person name="Gilna P."/>
            <person name="Schmutz J."/>
            <person name="Larimer F."/>
            <person name="Land M."/>
            <person name="Kyrpides N."/>
            <person name="Anderson I."/>
            <person name="Richardson P."/>
        </authorList>
    </citation>
    <scope>NUCLEOTIDE SEQUENCE [LARGE SCALE GENOMIC DNA]</scope>
    <source>
        <strain evidence="10">KT / ATCC 51484 / DSM 6875</strain>
    </source>
</reference>
<evidence type="ECO:0000313" key="9">
    <source>
        <dbReference type="EMBL" id="ABE49629.1"/>
    </source>
</evidence>
<feature type="domain" description="Multidrug resistance protein MdtA-like alpha-helical hairpin" evidence="5">
    <location>
        <begin position="105"/>
        <end position="173"/>
    </location>
</feature>
<dbReference type="Gene3D" id="2.40.30.170">
    <property type="match status" value="1"/>
</dbReference>
<comment type="subcellular location">
    <subcellularLocation>
        <location evidence="1">Cell envelope</location>
    </subcellularLocation>
</comment>
<accession>Q1H1K8</accession>
<dbReference type="Pfam" id="PF25876">
    <property type="entry name" value="HH_MFP_RND"/>
    <property type="match status" value="1"/>
</dbReference>
<organism evidence="9 10">
    <name type="scientific">Methylobacillus flagellatus (strain ATCC 51484 / DSM 6875 / VKM B-1610 / KT)</name>
    <dbReference type="NCBI Taxonomy" id="265072"/>
    <lineage>
        <taxon>Bacteria</taxon>
        <taxon>Pseudomonadati</taxon>
        <taxon>Pseudomonadota</taxon>
        <taxon>Betaproteobacteria</taxon>
        <taxon>Nitrosomonadales</taxon>
        <taxon>Methylophilaceae</taxon>
        <taxon>Methylobacillus</taxon>
    </lineage>
</organism>
<evidence type="ECO:0000259" key="5">
    <source>
        <dbReference type="Pfam" id="PF25876"/>
    </source>
</evidence>
<dbReference type="NCBIfam" id="TIGR01730">
    <property type="entry name" value="RND_mfp"/>
    <property type="match status" value="1"/>
</dbReference>
<evidence type="ECO:0000256" key="4">
    <source>
        <dbReference type="SAM" id="SignalP"/>
    </source>
</evidence>
<dbReference type="Pfam" id="PF25944">
    <property type="entry name" value="Beta-barrel_RND"/>
    <property type="match status" value="1"/>
</dbReference>
<dbReference type="AlphaFoldDB" id="Q1H1K8"/>
<evidence type="ECO:0000259" key="6">
    <source>
        <dbReference type="Pfam" id="PF25917"/>
    </source>
</evidence>
<dbReference type="Pfam" id="PF25967">
    <property type="entry name" value="RND-MFP_C"/>
    <property type="match status" value="1"/>
</dbReference>
<dbReference type="GO" id="GO:0030313">
    <property type="term" value="C:cell envelope"/>
    <property type="evidence" value="ECO:0007669"/>
    <property type="project" value="UniProtKB-SubCell"/>
</dbReference>
<dbReference type="Pfam" id="PF25917">
    <property type="entry name" value="BSH_RND"/>
    <property type="match status" value="1"/>
</dbReference>
<name>Q1H1K8_METFK</name>
<keyword evidence="10" id="KW-1185">Reference proteome</keyword>
<dbReference type="OrthoDB" id="9783047at2"/>
<dbReference type="InterPro" id="IPR058627">
    <property type="entry name" value="MdtA-like_C"/>
</dbReference>
<gene>
    <name evidence="9" type="ordered locus">Mfla_1361</name>
</gene>
<keyword evidence="3" id="KW-0175">Coiled coil</keyword>
<proteinExistence type="inferred from homology"/>
<dbReference type="GO" id="GO:0005886">
    <property type="term" value="C:plasma membrane"/>
    <property type="evidence" value="ECO:0007669"/>
    <property type="project" value="TreeGrafter"/>
</dbReference>
<dbReference type="Gene3D" id="1.10.287.470">
    <property type="entry name" value="Helix hairpin bin"/>
    <property type="match status" value="1"/>
</dbReference>
<feature type="domain" description="Multidrug resistance protein MdtA-like barrel-sandwich hybrid" evidence="6">
    <location>
        <begin position="63"/>
        <end position="205"/>
    </location>
</feature>
<feature type="domain" description="Multidrug resistance protein MdtA-like beta-barrel" evidence="7">
    <location>
        <begin position="210"/>
        <end position="299"/>
    </location>
</feature>
<dbReference type="STRING" id="265072.Mfla_1361"/>
<dbReference type="PANTHER" id="PTHR30158">
    <property type="entry name" value="ACRA/E-RELATED COMPONENT OF DRUG EFFLUX TRANSPORTER"/>
    <property type="match status" value="1"/>
</dbReference>
<evidence type="ECO:0000256" key="2">
    <source>
        <dbReference type="ARBA" id="ARBA00009477"/>
    </source>
</evidence>
<dbReference type="NCBIfam" id="NF007132">
    <property type="entry name" value="PRK09578.1"/>
    <property type="match status" value="1"/>
</dbReference>
<dbReference type="Proteomes" id="UP000002440">
    <property type="component" value="Chromosome"/>
</dbReference>
<dbReference type="InterPro" id="IPR058625">
    <property type="entry name" value="MdtA-like_BSH"/>
</dbReference>
<dbReference type="eggNOG" id="COG0845">
    <property type="taxonomic scope" value="Bacteria"/>
</dbReference>
<dbReference type="GO" id="GO:0022857">
    <property type="term" value="F:transmembrane transporter activity"/>
    <property type="evidence" value="ECO:0007669"/>
    <property type="project" value="InterPro"/>
</dbReference>
<dbReference type="GO" id="GO:0046677">
    <property type="term" value="P:response to antibiotic"/>
    <property type="evidence" value="ECO:0007669"/>
    <property type="project" value="TreeGrafter"/>
</dbReference>
<dbReference type="SUPFAM" id="SSF111369">
    <property type="entry name" value="HlyD-like secretion proteins"/>
    <property type="match status" value="1"/>
</dbReference>
<feature type="chain" id="PRO_5004189869" evidence="4">
    <location>
        <begin position="26"/>
        <end position="389"/>
    </location>
</feature>
<dbReference type="InterPro" id="IPR058626">
    <property type="entry name" value="MdtA-like_b-barrel"/>
</dbReference>
<feature type="signal peptide" evidence="4">
    <location>
        <begin position="1"/>
        <end position="25"/>
    </location>
</feature>